<dbReference type="GO" id="GO:0006935">
    <property type="term" value="P:chemotaxis"/>
    <property type="evidence" value="ECO:0007669"/>
    <property type="project" value="UniProtKB-UniRule"/>
</dbReference>
<reference evidence="4 7" key="2">
    <citation type="submission" date="2019-07" db="EMBL/GenBank/DDBJ databases">
        <title>Draft genome Sequence of Chlorobium phaeovibrioides sp. strain PhvTcv-s14, from the Phylum Chlorobi.</title>
        <authorList>
            <person name="Babenko V."/>
            <person name="Boldyreva D."/>
            <person name="Kanygina A."/>
            <person name="Selezneva O."/>
            <person name="Akopiyan T."/>
            <person name="Lunina O."/>
        </authorList>
    </citation>
    <scope>NUCLEOTIDE SEQUENCE [LARGE SCALE GENOMIC DNA]</scope>
    <source>
        <strain evidence="4 7">GrTcv12</strain>
    </source>
</reference>
<comment type="caution">
    <text evidence="5">The sequence shown here is derived from an EMBL/GenBank/DDBJ whole genome shotgun (WGS) entry which is preliminary data.</text>
</comment>
<evidence type="ECO:0000256" key="1">
    <source>
        <dbReference type="ARBA" id="ARBA00022500"/>
    </source>
</evidence>
<reference evidence="5 6" key="1">
    <citation type="submission" date="2018-12" db="EMBL/GenBank/DDBJ databases">
        <authorList>
            <person name="Lunina O.N."/>
            <person name="Grouzdev D.S."/>
            <person name="Gorlenko V.M."/>
            <person name="Savvichev A.S."/>
        </authorList>
    </citation>
    <scope>NUCLEOTIDE SEQUENCE [LARGE SCALE GENOMIC DNA]</scope>
    <source>
        <strain evidence="5 6">BrKhr-17</strain>
    </source>
</reference>
<comment type="similarity">
    <text evidence="3">Belongs to the CheD family.</text>
</comment>
<keyword evidence="1 3" id="KW-0145">Chemotaxis</keyword>
<dbReference type="Proteomes" id="UP000279908">
    <property type="component" value="Unassembled WGS sequence"/>
</dbReference>
<evidence type="ECO:0000256" key="2">
    <source>
        <dbReference type="ARBA" id="ARBA00022801"/>
    </source>
</evidence>
<dbReference type="EMBL" id="RXYK01000008">
    <property type="protein sequence ID" value="RTY37789.1"/>
    <property type="molecule type" value="Genomic_DNA"/>
</dbReference>
<dbReference type="InterPro" id="IPR011324">
    <property type="entry name" value="Cytotoxic_necrot_fac-like_cat"/>
</dbReference>
<keyword evidence="2 3" id="KW-0378">Hydrolase</keyword>
<proteinExistence type="inferred from homology"/>
<dbReference type="EC" id="3.5.1.44" evidence="3"/>
<dbReference type="Proteomes" id="UP000327458">
    <property type="component" value="Unassembled WGS sequence"/>
</dbReference>
<protein>
    <recommendedName>
        <fullName evidence="3">Probable chemoreceptor glutamine deamidase CheD</fullName>
        <ecNumber evidence="3">3.5.1.44</ecNumber>
    </recommendedName>
</protein>
<evidence type="ECO:0000256" key="3">
    <source>
        <dbReference type="HAMAP-Rule" id="MF_01440"/>
    </source>
</evidence>
<comment type="catalytic activity">
    <reaction evidence="3">
        <text>L-glutaminyl-[protein] + H2O = L-glutamyl-[protein] + NH4(+)</text>
        <dbReference type="Rhea" id="RHEA:16441"/>
        <dbReference type="Rhea" id="RHEA-COMP:10207"/>
        <dbReference type="Rhea" id="RHEA-COMP:10208"/>
        <dbReference type="ChEBI" id="CHEBI:15377"/>
        <dbReference type="ChEBI" id="CHEBI:28938"/>
        <dbReference type="ChEBI" id="CHEBI:29973"/>
        <dbReference type="ChEBI" id="CHEBI:30011"/>
        <dbReference type="EC" id="3.5.1.44"/>
    </reaction>
</comment>
<evidence type="ECO:0000313" key="5">
    <source>
        <dbReference type="EMBL" id="RTY37789.1"/>
    </source>
</evidence>
<dbReference type="Gene3D" id="3.30.1330.200">
    <property type="match status" value="1"/>
</dbReference>
<dbReference type="HAMAP" id="MF_01440">
    <property type="entry name" value="CheD"/>
    <property type="match status" value="1"/>
</dbReference>
<organism evidence="5 6">
    <name type="scientific">Chlorobium phaeovibrioides</name>
    <dbReference type="NCBI Taxonomy" id="1094"/>
    <lineage>
        <taxon>Bacteria</taxon>
        <taxon>Pseudomonadati</taxon>
        <taxon>Chlorobiota</taxon>
        <taxon>Chlorobiia</taxon>
        <taxon>Chlorobiales</taxon>
        <taxon>Chlorobiaceae</taxon>
        <taxon>Chlorobium/Pelodictyon group</taxon>
        <taxon>Chlorobium</taxon>
    </lineage>
</organism>
<dbReference type="PANTHER" id="PTHR35147:SF3">
    <property type="entry name" value="CHEMORECEPTOR GLUTAMINE DEAMIDASE CHED 1-RELATED"/>
    <property type="match status" value="1"/>
</dbReference>
<evidence type="ECO:0000313" key="6">
    <source>
        <dbReference type="Proteomes" id="UP000279908"/>
    </source>
</evidence>
<accession>A0A432AUJ5</accession>
<dbReference type="PANTHER" id="PTHR35147">
    <property type="entry name" value="CHEMORECEPTOR GLUTAMINE DEAMIDASE CHED-RELATED"/>
    <property type="match status" value="1"/>
</dbReference>
<evidence type="ECO:0000313" key="7">
    <source>
        <dbReference type="Proteomes" id="UP000327458"/>
    </source>
</evidence>
<dbReference type="SUPFAM" id="SSF64438">
    <property type="entry name" value="CNF1/YfiH-like putative cysteine hydrolases"/>
    <property type="match status" value="1"/>
</dbReference>
<name>A0A432AUJ5_CHLPH</name>
<gene>
    <name evidence="3" type="primary">cheD</name>
    <name evidence="5" type="ORF">EKD02_06595</name>
    <name evidence="4" type="ORF">FP507_00495</name>
</gene>
<dbReference type="InterPro" id="IPR038592">
    <property type="entry name" value="CheD-like_sf"/>
</dbReference>
<dbReference type="GO" id="GO:0050568">
    <property type="term" value="F:protein-glutamine glutaminase activity"/>
    <property type="evidence" value="ECO:0007669"/>
    <property type="project" value="UniProtKB-UniRule"/>
</dbReference>
<comment type="function">
    <text evidence="3">Probably deamidates glutamine residues to glutamate on methyl-accepting chemotaxis receptors (MCPs), playing an important role in chemotaxis.</text>
</comment>
<dbReference type="Pfam" id="PF03975">
    <property type="entry name" value="CheD"/>
    <property type="match status" value="1"/>
</dbReference>
<dbReference type="AlphaFoldDB" id="A0A432AUJ5"/>
<dbReference type="CDD" id="cd16352">
    <property type="entry name" value="CheD"/>
    <property type="match status" value="1"/>
</dbReference>
<sequence length="229" mass="24829">MSPGRGNGLHHGITAATGNCLRSKRGPIMKKTAKTDTEDAFKFRSTFGKHYYDGYGARHETPHIVAYTGEVTAAGPGRVLISSPLGSCIAVCAYDPGTQVGGLAHVMLPGVPPARAETGKDRYAAHALETLFSVMQNEGADPGNLLICLIGGANVLRREHDTIHIDNLRSLTSLILQRNLPICRTMTGGSERMMARMETKTGRIFQTTGNDPEEMLFDYFTHNIESPDN</sequence>
<dbReference type="EMBL" id="VMRG01000001">
    <property type="protein sequence ID" value="KAA6231753.1"/>
    <property type="molecule type" value="Genomic_DNA"/>
</dbReference>
<dbReference type="InterPro" id="IPR005659">
    <property type="entry name" value="Chemorcpt_Glu_NH3ase_CheD"/>
</dbReference>
<evidence type="ECO:0000313" key="4">
    <source>
        <dbReference type="EMBL" id="KAA6231753.1"/>
    </source>
</evidence>